<feature type="region of interest" description="Disordered" evidence="1">
    <location>
        <begin position="1"/>
        <end position="81"/>
    </location>
</feature>
<dbReference type="Proteomes" id="UP000001075">
    <property type="component" value="Unassembled WGS sequence"/>
</dbReference>
<evidence type="ECO:0000256" key="1">
    <source>
        <dbReference type="SAM" id="MobiDB-lite"/>
    </source>
</evidence>
<feature type="compositionally biased region" description="Basic and acidic residues" evidence="1">
    <location>
        <begin position="33"/>
        <end position="42"/>
    </location>
</feature>
<reference evidence="3" key="1">
    <citation type="journal article" date="2011" name="Nat. Biotechnol.">
        <title>The genomic sequence of the Chinese hamster ovary (CHO)-K1 cell line.</title>
        <authorList>
            <person name="Xu X."/>
            <person name="Nagarajan H."/>
            <person name="Lewis N.E."/>
            <person name="Pan S."/>
            <person name="Cai Z."/>
            <person name="Liu X."/>
            <person name="Chen W."/>
            <person name="Xie M."/>
            <person name="Wang W."/>
            <person name="Hammond S."/>
            <person name="Andersen M.R."/>
            <person name="Neff N."/>
            <person name="Passarelli B."/>
            <person name="Koh W."/>
            <person name="Fan H.C."/>
            <person name="Wang J."/>
            <person name="Gui Y."/>
            <person name="Lee K.H."/>
            <person name="Betenbaugh M.J."/>
            <person name="Quake S.R."/>
            <person name="Famili I."/>
            <person name="Palsson B.O."/>
            <person name="Wang J."/>
        </authorList>
    </citation>
    <scope>NUCLEOTIDE SEQUENCE [LARGE SCALE GENOMIC DNA]</scope>
    <source>
        <strain evidence="3">CHO K1 cell line</strain>
    </source>
</reference>
<feature type="compositionally biased region" description="Basic and acidic residues" evidence="1">
    <location>
        <begin position="50"/>
        <end position="60"/>
    </location>
</feature>
<evidence type="ECO:0000313" key="3">
    <source>
        <dbReference type="Proteomes" id="UP000001075"/>
    </source>
</evidence>
<organism evidence="2 3">
    <name type="scientific">Cricetulus griseus</name>
    <name type="common">Chinese hamster</name>
    <name type="synonym">Cricetulus barabensis griseus</name>
    <dbReference type="NCBI Taxonomy" id="10029"/>
    <lineage>
        <taxon>Eukaryota</taxon>
        <taxon>Metazoa</taxon>
        <taxon>Chordata</taxon>
        <taxon>Craniata</taxon>
        <taxon>Vertebrata</taxon>
        <taxon>Euteleostomi</taxon>
        <taxon>Mammalia</taxon>
        <taxon>Eutheria</taxon>
        <taxon>Euarchontoglires</taxon>
        <taxon>Glires</taxon>
        <taxon>Rodentia</taxon>
        <taxon>Myomorpha</taxon>
        <taxon>Muroidea</taxon>
        <taxon>Cricetidae</taxon>
        <taxon>Cricetinae</taxon>
        <taxon>Cricetulus</taxon>
    </lineage>
</organism>
<gene>
    <name evidence="2" type="ORF">I79_019980</name>
</gene>
<dbReference type="AlphaFoldDB" id="G3I8U8"/>
<sequence length="81" mass="8515">MNGASPPTSQKDALLSSQPNKTSPPSSPSSRGKVSESVREELSPPPQKAAPKEQSKPEPLKKKKDPVGENCHARPSSSPSV</sequence>
<dbReference type="STRING" id="10029.G3I8U8"/>
<name>G3I8U8_CRIGR</name>
<proteinExistence type="predicted"/>
<evidence type="ECO:0000313" key="2">
    <source>
        <dbReference type="EMBL" id="EGW05711.1"/>
    </source>
</evidence>
<dbReference type="InParanoid" id="G3I8U8"/>
<feature type="compositionally biased region" description="Low complexity" evidence="1">
    <location>
        <begin position="16"/>
        <end position="32"/>
    </location>
</feature>
<accession>G3I8U8</accession>
<dbReference type="PaxDb" id="10029-XP_007631179.1"/>
<feature type="compositionally biased region" description="Polar residues" evidence="1">
    <location>
        <begin position="1"/>
        <end position="11"/>
    </location>
</feature>
<protein>
    <submittedName>
        <fullName evidence="2">Myomesin-1</fullName>
    </submittedName>
</protein>
<dbReference type="EMBL" id="JH001538">
    <property type="protein sequence ID" value="EGW05711.1"/>
    <property type="molecule type" value="Genomic_DNA"/>
</dbReference>